<evidence type="ECO:0000313" key="5">
    <source>
        <dbReference type="EMBL" id="MET1257244.1"/>
    </source>
</evidence>
<proteinExistence type="predicted"/>
<evidence type="ECO:0000313" key="6">
    <source>
        <dbReference type="Proteomes" id="UP001548189"/>
    </source>
</evidence>
<evidence type="ECO:0000256" key="2">
    <source>
        <dbReference type="ARBA" id="ARBA00023125"/>
    </source>
</evidence>
<dbReference type="SMART" id="SM00342">
    <property type="entry name" value="HTH_ARAC"/>
    <property type="match status" value="1"/>
</dbReference>
<evidence type="ECO:0000256" key="3">
    <source>
        <dbReference type="ARBA" id="ARBA00023163"/>
    </source>
</evidence>
<sequence>MEQKSGNYLLVNLDEVIDQIKDPSPDNTNKQSIYLLNIKPLALDKRLLPDLLQQLQNISATEADGQSNIDNLLLNIKSSELIHQLINDVNRENEASFSAEARGDLLSDQYANFMAAVDNVLKDMYASTELKVKDLAKKLAISERQFNRKLKVIMDMTPTEYIRFYRLKKSKSLLLEGQRINTVAFAVGFSSLSYFCRCFKIEFGLSPSEFIYQAKRMG</sequence>
<keyword evidence="6" id="KW-1185">Reference proteome</keyword>
<evidence type="ECO:0000259" key="4">
    <source>
        <dbReference type="PROSITE" id="PS01124"/>
    </source>
</evidence>
<dbReference type="PROSITE" id="PS01124">
    <property type="entry name" value="HTH_ARAC_FAMILY_2"/>
    <property type="match status" value="1"/>
</dbReference>
<keyword evidence="2" id="KW-0238">DNA-binding</keyword>
<dbReference type="SUPFAM" id="SSF46689">
    <property type="entry name" value="Homeodomain-like"/>
    <property type="match status" value="1"/>
</dbReference>
<dbReference type="InterPro" id="IPR018060">
    <property type="entry name" value="HTH_AraC"/>
</dbReference>
<dbReference type="EMBL" id="JBEVCJ010000041">
    <property type="protein sequence ID" value="MET1257244.1"/>
    <property type="molecule type" value="Genomic_DNA"/>
</dbReference>
<dbReference type="Gene3D" id="1.10.10.60">
    <property type="entry name" value="Homeodomain-like"/>
    <property type="match status" value="2"/>
</dbReference>
<dbReference type="PANTHER" id="PTHR43280">
    <property type="entry name" value="ARAC-FAMILY TRANSCRIPTIONAL REGULATOR"/>
    <property type="match status" value="1"/>
</dbReference>
<name>A0ABV2BZ87_9GAMM</name>
<evidence type="ECO:0000256" key="1">
    <source>
        <dbReference type="ARBA" id="ARBA00023015"/>
    </source>
</evidence>
<feature type="domain" description="HTH araC/xylS-type" evidence="4">
    <location>
        <begin position="115"/>
        <end position="213"/>
    </location>
</feature>
<accession>A0ABV2BZ87</accession>
<reference evidence="5 6" key="1">
    <citation type="submission" date="2024-06" db="EMBL/GenBank/DDBJ databases">
        <authorList>
            <person name="Li F."/>
        </authorList>
    </citation>
    <scope>NUCLEOTIDE SEQUENCE [LARGE SCALE GENOMIC DNA]</scope>
    <source>
        <strain evidence="5 6">GXAS 311</strain>
    </source>
</reference>
<dbReference type="PRINTS" id="PR00032">
    <property type="entry name" value="HTHARAC"/>
</dbReference>
<dbReference type="Proteomes" id="UP001548189">
    <property type="component" value="Unassembled WGS sequence"/>
</dbReference>
<organism evidence="5 6">
    <name type="scientific">Aliikangiella maris</name>
    <dbReference type="NCBI Taxonomy" id="3162458"/>
    <lineage>
        <taxon>Bacteria</taxon>
        <taxon>Pseudomonadati</taxon>
        <taxon>Pseudomonadota</taxon>
        <taxon>Gammaproteobacteria</taxon>
        <taxon>Oceanospirillales</taxon>
        <taxon>Pleioneaceae</taxon>
        <taxon>Aliikangiella</taxon>
    </lineage>
</organism>
<dbReference type="InterPro" id="IPR020449">
    <property type="entry name" value="Tscrpt_reg_AraC-type_HTH"/>
</dbReference>
<comment type="caution">
    <text evidence="5">The sequence shown here is derived from an EMBL/GenBank/DDBJ whole genome shotgun (WGS) entry which is preliminary data.</text>
</comment>
<gene>
    <name evidence="5" type="ORF">ABVT43_19020</name>
</gene>
<keyword evidence="1" id="KW-0805">Transcription regulation</keyword>
<protein>
    <submittedName>
        <fullName evidence="5">Helix-turn-helix transcriptional regulator</fullName>
    </submittedName>
</protein>
<dbReference type="RefSeq" id="WP_353897827.1">
    <property type="nucleotide sequence ID" value="NZ_JBEVCJ010000041.1"/>
</dbReference>
<keyword evidence="3" id="KW-0804">Transcription</keyword>
<dbReference type="PANTHER" id="PTHR43280:SF2">
    <property type="entry name" value="HTH-TYPE TRANSCRIPTIONAL REGULATOR EXSA"/>
    <property type="match status" value="1"/>
</dbReference>
<dbReference type="Pfam" id="PF12833">
    <property type="entry name" value="HTH_18"/>
    <property type="match status" value="1"/>
</dbReference>
<dbReference type="InterPro" id="IPR009057">
    <property type="entry name" value="Homeodomain-like_sf"/>
</dbReference>